<dbReference type="OrthoDB" id="21406at2157"/>
<dbReference type="EMBL" id="CP007264">
    <property type="protein sequence ID" value="AHL22278.1"/>
    <property type="molecule type" value="Genomic_DNA"/>
</dbReference>
<dbReference type="InterPro" id="IPR002716">
    <property type="entry name" value="PIN_dom"/>
</dbReference>
<reference evidence="2 3" key="1">
    <citation type="submission" date="2014-02" db="EMBL/GenBank/DDBJ databases">
        <title>Genome Sequence of an Hyperthermophilic Archaeon, Thermococcus nautili 30-1, producing viral vesicles.</title>
        <authorList>
            <person name="Oberto J."/>
            <person name="Gaudin M."/>
            <person name="Cossu M."/>
            <person name="Gorlas A."/>
            <person name="Slesarev A."/>
            <person name="Marguet E."/>
            <person name="Forterre P."/>
        </authorList>
    </citation>
    <scope>NUCLEOTIDE SEQUENCE [LARGE SCALE GENOMIC DNA]</scope>
    <source>
        <strain evidence="2 3">30-1</strain>
    </source>
</reference>
<dbReference type="InterPro" id="IPR029060">
    <property type="entry name" value="PIN-like_dom_sf"/>
</dbReference>
<dbReference type="KEGG" id="tnu:BD01_0655"/>
<protein>
    <submittedName>
        <fullName evidence="2">Nucleic acid-binding protein</fullName>
    </submittedName>
</protein>
<dbReference type="STRING" id="195522.BD01_0655"/>
<dbReference type="Gene3D" id="3.40.50.1010">
    <property type="entry name" value="5'-nuclease"/>
    <property type="match status" value="1"/>
</dbReference>
<name>W8NSS8_9EURY</name>
<organism evidence="2 3">
    <name type="scientific">Thermococcus nautili</name>
    <dbReference type="NCBI Taxonomy" id="195522"/>
    <lineage>
        <taxon>Archaea</taxon>
        <taxon>Methanobacteriati</taxon>
        <taxon>Methanobacteriota</taxon>
        <taxon>Thermococci</taxon>
        <taxon>Thermococcales</taxon>
        <taxon>Thermococcaceae</taxon>
        <taxon>Thermococcus</taxon>
    </lineage>
</organism>
<dbReference type="HOGENOM" id="CLU_2257507_0_0_2"/>
<gene>
    <name evidence="2" type="ORF">BD01_0655</name>
</gene>
<proteinExistence type="predicted"/>
<sequence length="103" mass="12265">MRTYIDANVIYNFLFTTPLTARAKEILTLDDELIISPISINEAVYVSFRKLAKEKHGISNIYDAKRFSRHQLVQNWLKRRFPWSWASLEMRGLIFYPMRIGLR</sequence>
<dbReference type="Proteomes" id="UP000019434">
    <property type="component" value="Chromosome"/>
</dbReference>
<keyword evidence="3" id="KW-1185">Reference proteome</keyword>
<dbReference type="SUPFAM" id="SSF88723">
    <property type="entry name" value="PIN domain-like"/>
    <property type="match status" value="1"/>
</dbReference>
<feature type="domain" description="PIN" evidence="1">
    <location>
        <begin position="4"/>
        <end position="54"/>
    </location>
</feature>
<accession>W8NSS8</accession>
<evidence type="ECO:0000259" key="1">
    <source>
        <dbReference type="Pfam" id="PF01850"/>
    </source>
</evidence>
<dbReference type="AlphaFoldDB" id="W8NSS8"/>
<dbReference type="Pfam" id="PF01850">
    <property type="entry name" value="PIN"/>
    <property type="match status" value="1"/>
</dbReference>
<evidence type="ECO:0000313" key="3">
    <source>
        <dbReference type="Proteomes" id="UP000019434"/>
    </source>
</evidence>
<evidence type="ECO:0000313" key="2">
    <source>
        <dbReference type="EMBL" id="AHL22278.1"/>
    </source>
</evidence>
<dbReference type="eggNOG" id="arCOG00711">
    <property type="taxonomic scope" value="Archaea"/>
</dbReference>